<dbReference type="PROSITE" id="PS50828">
    <property type="entry name" value="SMR"/>
    <property type="match status" value="1"/>
</dbReference>
<evidence type="ECO:0000256" key="4">
    <source>
        <dbReference type="ARBA" id="ARBA00022840"/>
    </source>
</evidence>
<dbReference type="GO" id="GO:0016887">
    <property type="term" value="F:ATP hydrolysis activity"/>
    <property type="evidence" value="ECO:0007669"/>
    <property type="project" value="InterPro"/>
</dbReference>
<evidence type="ECO:0000256" key="6">
    <source>
        <dbReference type="ARBA" id="ARBA00023125"/>
    </source>
</evidence>
<dbReference type="PIRSF" id="PIRSF005814">
    <property type="entry name" value="MutS_YshD"/>
    <property type="match status" value="1"/>
</dbReference>
<feature type="non-terminal residue" evidence="10">
    <location>
        <position position="900"/>
    </location>
</feature>
<evidence type="ECO:0000256" key="8">
    <source>
        <dbReference type="SAM" id="MobiDB-lite"/>
    </source>
</evidence>
<keyword evidence="5" id="KW-0694">RNA-binding</keyword>
<evidence type="ECO:0000256" key="7">
    <source>
        <dbReference type="SAM" id="Coils"/>
    </source>
</evidence>
<dbReference type="PROSITE" id="PS00486">
    <property type="entry name" value="DNA_MISMATCH_REPAIR_2"/>
    <property type="match status" value="1"/>
</dbReference>
<dbReference type="Pfam" id="PF00488">
    <property type="entry name" value="MutS_V"/>
    <property type="match status" value="1"/>
</dbReference>
<feature type="coiled-coil region" evidence="7">
    <location>
        <begin position="619"/>
        <end position="667"/>
    </location>
</feature>
<dbReference type="InterPro" id="IPR045076">
    <property type="entry name" value="MutS"/>
</dbReference>
<keyword evidence="3" id="KW-0378">Hydrolase</keyword>
<evidence type="ECO:0000313" key="11">
    <source>
        <dbReference type="Proteomes" id="UP000015453"/>
    </source>
</evidence>
<protein>
    <recommendedName>
        <fullName evidence="9">Smr domain-containing protein</fullName>
    </recommendedName>
</protein>
<evidence type="ECO:0000313" key="10">
    <source>
        <dbReference type="EMBL" id="EPS67165.1"/>
    </source>
</evidence>
<evidence type="ECO:0000256" key="5">
    <source>
        <dbReference type="ARBA" id="ARBA00022884"/>
    </source>
</evidence>
<dbReference type="Gene3D" id="3.30.1370.110">
    <property type="match status" value="1"/>
</dbReference>
<dbReference type="SUPFAM" id="SSF48334">
    <property type="entry name" value="DNA repair protein MutS, domain III"/>
    <property type="match status" value="1"/>
</dbReference>
<dbReference type="OrthoDB" id="1924787at2759"/>
<dbReference type="GO" id="GO:0030983">
    <property type="term" value="F:mismatched DNA binding"/>
    <property type="evidence" value="ECO:0007669"/>
    <property type="project" value="InterPro"/>
</dbReference>
<organism evidence="10 11">
    <name type="scientific">Genlisea aurea</name>
    <dbReference type="NCBI Taxonomy" id="192259"/>
    <lineage>
        <taxon>Eukaryota</taxon>
        <taxon>Viridiplantae</taxon>
        <taxon>Streptophyta</taxon>
        <taxon>Embryophyta</taxon>
        <taxon>Tracheophyta</taxon>
        <taxon>Spermatophyta</taxon>
        <taxon>Magnoliopsida</taxon>
        <taxon>eudicotyledons</taxon>
        <taxon>Gunneridae</taxon>
        <taxon>Pentapetalae</taxon>
        <taxon>asterids</taxon>
        <taxon>lamiids</taxon>
        <taxon>Lamiales</taxon>
        <taxon>Lentibulariaceae</taxon>
        <taxon>Genlisea</taxon>
    </lineage>
</organism>
<dbReference type="GO" id="GO:0004519">
    <property type="term" value="F:endonuclease activity"/>
    <property type="evidence" value="ECO:0007669"/>
    <property type="project" value="UniProtKB-KW"/>
</dbReference>
<dbReference type="GO" id="GO:0045910">
    <property type="term" value="P:negative regulation of DNA recombination"/>
    <property type="evidence" value="ECO:0007669"/>
    <property type="project" value="InterPro"/>
</dbReference>
<dbReference type="PANTHER" id="PTHR48466:SF1">
    <property type="entry name" value="SMR DOMAIN-CONTAINING PROTEIN"/>
    <property type="match status" value="1"/>
</dbReference>
<dbReference type="Gene3D" id="3.40.50.300">
    <property type="entry name" value="P-loop containing nucleotide triphosphate hydrolases"/>
    <property type="match status" value="1"/>
</dbReference>
<sequence length="900" mass="98569">MKLHHRFVACPAPPRRCRFSTAGVPFSVLPAKSPSARCVRAESLEFATLKLLEWPSVCRQLSVFTSTSMGASAAESGSIPLGRTPGESLRLLELTSAAMAIPLPLDFSEVKDISTVVDAAVSGEVLSIGHICAVIKTLRAVRTLNERLKEIISEFLHSHRCRALLEILESCSFPIELEQQIQHCIDCDLSVVLDRASDELEMIRSERKTNMENLESLLKRVSTQICSAGGISKPIITKRRSRMCVAVRSTHRYLVPGGVVLNSSSSGATYFMEPREAVDLNNLEVSLSDAEKIEEQIILTFLSGEIVKSSFQIKSFLDCVLEVDLAFARAGHARWIQGICPDIEFPGYQDRELNALIVDVTNVRHPLLLGCSLSKTNDLAASMYANSSGMKFGNVETGLDRGISNDLPVPVDFKIAHGVKVVVISGPNTGGKTASLKTLGLISIMLKAGMYLPASKLPRLPWFDVVAADIGDSQSLEQNLSTFSGHIAQLCGILKVATQKSLVLVDEIGSGTDPSEGLALSTSILEYLKHRVSLAVVTTHYAGLTRLKEKSAEFENAAMEFSPDSMQPTYRILWQSDGESNALAIAQKVGFDWKVIEGAKSWVKKLMPENMEKLNTLLYQSLAEERNTLQVQAERAADSLSEILQLYNKLANEADGINDREAALKAKQTEDLQHELQLVNTRIDGIVHDFEEQLKNSSPHHRARLLKEAESAIALVVEAHRPSVDARVDETVGNTYALRIGDQVLAESFGNKLVTVIEAPASDNTVLIQCGKIRARVNASSIKPAGRSSNSDASALRLRSQGQGMKRRRNMNSDGVISYSPRVQTSKNTLDLRGMRVEESRLQLDISIGSAPPNSIIFIIHGMGTGVLKEHVLEILRRHPRVAKFEHESPINNGCTVAYI</sequence>
<comment type="caution">
    <text evidence="10">The sequence shown here is derived from an EMBL/GenBank/DDBJ whole genome shotgun (WGS) entry which is preliminary data.</text>
</comment>
<dbReference type="PANTHER" id="PTHR48466">
    <property type="entry name" value="OS10G0509000 PROTEIN-RELATED"/>
    <property type="match status" value="1"/>
</dbReference>
<dbReference type="SMART" id="SM00533">
    <property type="entry name" value="MUTSd"/>
    <property type="match status" value="1"/>
</dbReference>
<accession>S8CKD4</accession>
<keyword evidence="6" id="KW-0238">DNA-binding</keyword>
<dbReference type="GO" id="GO:0005524">
    <property type="term" value="F:ATP binding"/>
    <property type="evidence" value="ECO:0007669"/>
    <property type="project" value="UniProtKB-KW"/>
</dbReference>
<reference evidence="10 11" key="1">
    <citation type="journal article" date="2013" name="BMC Genomics">
        <title>The miniature genome of a carnivorous plant Genlisea aurea contains a low number of genes and short non-coding sequences.</title>
        <authorList>
            <person name="Leushkin E.V."/>
            <person name="Sutormin R.A."/>
            <person name="Nabieva E.R."/>
            <person name="Penin A.A."/>
            <person name="Kondrashov A.S."/>
            <person name="Logacheva M.D."/>
        </authorList>
    </citation>
    <scope>NUCLEOTIDE SEQUENCE [LARGE SCALE GENOMIC DNA]</scope>
</reference>
<evidence type="ECO:0000259" key="9">
    <source>
        <dbReference type="PROSITE" id="PS50828"/>
    </source>
</evidence>
<evidence type="ECO:0000256" key="3">
    <source>
        <dbReference type="ARBA" id="ARBA00022801"/>
    </source>
</evidence>
<dbReference type="GO" id="GO:0019843">
    <property type="term" value="F:rRNA binding"/>
    <property type="evidence" value="ECO:0007669"/>
    <property type="project" value="UniProtKB-KW"/>
</dbReference>
<dbReference type="InterPro" id="IPR005747">
    <property type="entry name" value="MutS2"/>
</dbReference>
<feature type="region of interest" description="Disordered" evidence="8">
    <location>
        <begin position="781"/>
        <end position="819"/>
    </location>
</feature>
<dbReference type="SUPFAM" id="SSF160443">
    <property type="entry name" value="SMR domain-like"/>
    <property type="match status" value="1"/>
</dbReference>
<keyword evidence="2" id="KW-0547">Nucleotide-binding</keyword>
<dbReference type="SUPFAM" id="SSF52540">
    <property type="entry name" value="P-loop containing nucleoside triphosphate hydrolases"/>
    <property type="match status" value="1"/>
</dbReference>
<dbReference type="EMBL" id="AUSU01003265">
    <property type="protein sequence ID" value="EPS67165.1"/>
    <property type="molecule type" value="Genomic_DNA"/>
</dbReference>
<dbReference type="NCBIfam" id="TIGR01069">
    <property type="entry name" value="mutS2"/>
    <property type="match status" value="1"/>
</dbReference>
<proteinExistence type="predicted"/>
<dbReference type="InterPro" id="IPR000432">
    <property type="entry name" value="DNA_mismatch_repair_MutS_C"/>
</dbReference>
<keyword evidence="4" id="KW-0067">ATP-binding</keyword>
<dbReference type="SMART" id="SM00534">
    <property type="entry name" value="MUTSac"/>
    <property type="match status" value="1"/>
</dbReference>
<dbReference type="Pfam" id="PF01713">
    <property type="entry name" value="Smr"/>
    <property type="match status" value="1"/>
</dbReference>
<dbReference type="GO" id="GO:0140664">
    <property type="term" value="F:ATP-dependent DNA damage sensor activity"/>
    <property type="evidence" value="ECO:0007669"/>
    <property type="project" value="InterPro"/>
</dbReference>
<dbReference type="SMART" id="SM00463">
    <property type="entry name" value="SMR"/>
    <property type="match status" value="1"/>
</dbReference>
<dbReference type="InterPro" id="IPR036063">
    <property type="entry name" value="Smr_dom_sf"/>
</dbReference>
<name>S8CKD4_9LAMI</name>
<dbReference type="InterPro" id="IPR007696">
    <property type="entry name" value="DNA_mismatch_repair_MutS_core"/>
</dbReference>
<dbReference type="InterPro" id="IPR027417">
    <property type="entry name" value="P-loop_NTPase"/>
</dbReference>
<keyword evidence="1" id="KW-0699">rRNA-binding</keyword>
<keyword evidence="7" id="KW-0175">Coiled coil</keyword>
<feature type="domain" description="Smr" evidence="9">
    <location>
        <begin position="830"/>
        <end position="900"/>
    </location>
</feature>
<evidence type="ECO:0000256" key="2">
    <source>
        <dbReference type="ARBA" id="ARBA00022741"/>
    </source>
</evidence>
<evidence type="ECO:0000256" key="1">
    <source>
        <dbReference type="ARBA" id="ARBA00022730"/>
    </source>
</evidence>
<gene>
    <name evidence="10" type="ORF">M569_07610</name>
</gene>
<dbReference type="InterPro" id="IPR002625">
    <property type="entry name" value="Smr_dom"/>
</dbReference>
<dbReference type="GO" id="GO:0006298">
    <property type="term" value="P:mismatch repair"/>
    <property type="evidence" value="ECO:0007669"/>
    <property type="project" value="InterPro"/>
</dbReference>
<dbReference type="Proteomes" id="UP000015453">
    <property type="component" value="Unassembled WGS sequence"/>
</dbReference>
<keyword evidence="11" id="KW-1185">Reference proteome</keyword>
<dbReference type="InterPro" id="IPR036187">
    <property type="entry name" value="DNA_mismatch_repair_MutS_sf"/>
</dbReference>
<dbReference type="AlphaFoldDB" id="S8CKD4"/>